<keyword evidence="5" id="KW-0812">Transmembrane</keyword>
<dbReference type="Pfam" id="PF23300">
    <property type="entry name" value="HEAT_Nup120"/>
    <property type="match status" value="1"/>
</dbReference>
<evidence type="ECO:0000313" key="10">
    <source>
        <dbReference type="EMBL" id="CCM04030.1"/>
    </source>
</evidence>
<dbReference type="GO" id="GO:0005643">
    <property type="term" value="C:nuclear pore"/>
    <property type="evidence" value="ECO:0007669"/>
    <property type="project" value="TreeGrafter"/>
</dbReference>
<protein>
    <recommendedName>
        <fullName evidence="12">Nuclear pore complex protein Nup160</fullName>
    </recommendedName>
</protein>
<keyword evidence="5" id="KW-1133">Transmembrane helix</keyword>
<dbReference type="RefSeq" id="XP_012183313.1">
    <property type="nucleotide sequence ID" value="XM_012327923.1"/>
</dbReference>
<dbReference type="InterPro" id="IPR056548">
    <property type="entry name" value="HEAT_Nup120"/>
</dbReference>
<evidence type="ECO:0000256" key="6">
    <source>
        <dbReference type="SAM" id="SignalP"/>
    </source>
</evidence>
<accession>J4GSB3</accession>
<dbReference type="InterPro" id="IPR010530">
    <property type="entry name" value="B12D"/>
</dbReference>
<feature type="chain" id="PRO_5003778146" description="Nuclear pore complex protein Nup160" evidence="6">
    <location>
        <begin position="18"/>
        <end position="1483"/>
    </location>
</feature>
<feature type="signal peptide" evidence="6">
    <location>
        <begin position="1"/>
        <end position="17"/>
    </location>
</feature>
<dbReference type="GeneID" id="24098941"/>
<keyword evidence="2" id="KW-0813">Transport</keyword>
<name>J4GSB3_9APHY</name>
<organism evidence="10 11">
    <name type="scientific">Fibroporia radiculosa</name>
    <dbReference type="NCBI Taxonomy" id="599839"/>
    <lineage>
        <taxon>Eukaryota</taxon>
        <taxon>Fungi</taxon>
        <taxon>Dikarya</taxon>
        <taxon>Basidiomycota</taxon>
        <taxon>Agaricomycotina</taxon>
        <taxon>Agaricomycetes</taxon>
        <taxon>Polyporales</taxon>
        <taxon>Fibroporiaceae</taxon>
        <taxon>Fibroporia</taxon>
    </lineage>
</organism>
<dbReference type="PANTHER" id="PTHR21286:SF0">
    <property type="entry name" value="NUCLEAR PORE COMPLEX PROTEIN NUP160"/>
    <property type="match status" value="1"/>
</dbReference>
<dbReference type="InterPro" id="IPR059141">
    <property type="entry name" value="Beta-prop_Nup120_160"/>
</dbReference>
<sequence length="1483" mass="166494">MTLINCAILVATHLSSLAPSPQPVPVPTTQNEISDSYSEKSPPSTTLPEHASYATQFLTPLNTTLLLRVLHYGRILELVSLSSETPTLRFDFASPLLPHPAIADYNGNGLWIVALSSNGSLYRILVPLRDGIPSWPPPSHVQWCHEHVLQAVSHQGEGFSIAIQNASCAAISMPDGSLLRVERDMKDEDGRTVSPTYSFRVIYTWSLGRWRETKYSNRSLLNPLAYLLPAMKRPTEGDAVVSIACCPPPSDVANACTLSRDRTLRLWTPGGGCVVAIPLPAIASEKTLVRDATSLRPAILLPPEPQKLLHAWHGSRGDMYVLVFIPTESASTSGGFFQLYLNKETSMRLLYTFEASPESLHCHLQDFIVDGRMQTLHTVWDCQGQSMLHDITLIYDESSIEDQEWRITRYSPEPELTPAYIDELLLSSGSLAGKLFEAIMRPGMFSSLTLQTAVEQYTDAHRSLPPPYPPQILTTYASVGEQIAAVVGCTVRLTRDPRTGALQYSKYWSALKRDWEGFIARCREIERGARWPLAICLGGSDHGTIVVERERIALVATNDSALEYHRKLQDSEPLDPIAALLELIWTLRSRIDPRTMHILESRLVDIVHQEAAFPFADIIQDQAQRMEFKDKLDEGLEDWVTGRLQGIEDLNSCLRFVIDLIGGLDLEVKEENGDLDLSRMPSVPEWKQALTASYTSATVHVRYELCLSLMTLLFFLADELPLWNPNLLAEISAVFRGVAMLRYVVRQPAGDTITPSLDASASAGEDEVVSQMRNMQVSNGRSGIFPLHSLIHRLVVQYGIGTDPLPASAQKFLDVSGLLQSTSAARATQVEVQFCENLRLLGYREAAREMLAWLPRAPGVTYILGRLWLDEGRYDDAASALGSVAGSFGLQDVLIEDDEKALASILPGGQLFNSEFDYYLHAASLSKTVGAVSQEVFFTQRAVSVAPPDVDTTTLWHVIIRGLTDLGLYEDAYAALVSTPYNRLKRECISQLVYRMCEENAVERLMSFNFAGLADEVEDALSFKARNADPRIRPFYSRILYSWHVSRGDYRNGERSHLRSRSSQASQQGSIFTAALTMYQRARKLANLIGDPSNFTSLTELQLEAYVTSMNALALTDQKSAWIVLPVTAETEHEPRKRRKLSRHIPEDKYTVGKRDAEIVELADMQYEYSLLSARLELIRRDPTLLTGGVLLLSPSSIVSRLTQVNLFDMAMSTARSLDVDMTDLFGRLTTQCLRLSHNPDVVIAEDTSDWLLTDKVSSWPGTPVNRGWRYLRQSLERHDGAETDYKYSKIALETILGFDRSSPPPPWLIQSLEAQHPEYLIRTCLRYDNLEYALDHTLSFMRWSNERMVQEQPKTASATWLPYTLIDQVLLAADSQEGLTSREEILRKENYHRIVVPFVSIMSPFRKSFMKNWYAIEATPIFAVVGLAVVGCGWYLTRLARGPTVVWTKENPTPWNDVKQNENIKLLAVNHQFEKGWERRKL</sequence>
<evidence type="ECO:0000256" key="4">
    <source>
        <dbReference type="SAM" id="MobiDB-lite"/>
    </source>
</evidence>
<evidence type="ECO:0008006" key="12">
    <source>
        <dbReference type="Google" id="ProtNLM"/>
    </source>
</evidence>
<dbReference type="Pfam" id="PF11715">
    <property type="entry name" value="Beta-prop_Nup120_160"/>
    <property type="match status" value="1"/>
</dbReference>
<feature type="compositionally biased region" description="Polar residues" evidence="4">
    <location>
        <begin position="31"/>
        <end position="48"/>
    </location>
</feature>
<dbReference type="Pfam" id="PF06522">
    <property type="entry name" value="B12D"/>
    <property type="match status" value="1"/>
</dbReference>
<dbReference type="HOGENOM" id="CLU_002799_0_0_1"/>
<gene>
    <name evidence="10" type="ORF">FIBRA_06187</name>
</gene>
<dbReference type="GO" id="GO:0017056">
    <property type="term" value="F:structural constituent of nuclear pore"/>
    <property type="evidence" value="ECO:0007669"/>
    <property type="project" value="TreeGrafter"/>
</dbReference>
<evidence type="ECO:0000259" key="8">
    <source>
        <dbReference type="Pfam" id="PF23300"/>
    </source>
</evidence>
<dbReference type="OrthoDB" id="67716at2759"/>
<evidence type="ECO:0000256" key="3">
    <source>
        <dbReference type="ARBA" id="ARBA00023242"/>
    </source>
</evidence>
<keyword evidence="6" id="KW-0732">Signal</keyword>
<evidence type="ECO:0000313" key="11">
    <source>
        <dbReference type="Proteomes" id="UP000006352"/>
    </source>
</evidence>
<evidence type="ECO:0000256" key="5">
    <source>
        <dbReference type="SAM" id="Phobius"/>
    </source>
</evidence>
<keyword evidence="11" id="KW-1185">Reference proteome</keyword>
<dbReference type="EMBL" id="HE797139">
    <property type="protein sequence ID" value="CCM04030.1"/>
    <property type="molecule type" value="Genomic_DNA"/>
</dbReference>
<proteinExistence type="predicted"/>
<keyword evidence="3" id="KW-0539">Nucleus</keyword>
<dbReference type="Proteomes" id="UP000006352">
    <property type="component" value="Unassembled WGS sequence"/>
</dbReference>
<feature type="transmembrane region" description="Helical" evidence="5">
    <location>
        <begin position="1414"/>
        <end position="1437"/>
    </location>
</feature>
<feature type="domain" description="NUP160 C-terminal TPR" evidence="9">
    <location>
        <begin position="1161"/>
        <end position="1378"/>
    </location>
</feature>
<feature type="domain" description="Nucleoporin Nup120/160 beta-propeller" evidence="7">
    <location>
        <begin position="65"/>
        <end position="557"/>
    </location>
</feature>
<dbReference type="STRING" id="599839.J4GSB3"/>
<keyword evidence="5" id="KW-0472">Membrane</keyword>
<reference evidence="10 11" key="1">
    <citation type="journal article" date="2012" name="Appl. Environ. Microbiol.">
        <title>Short-read sequencing for genomic analysis of the brown rot fungus Fibroporia radiculosa.</title>
        <authorList>
            <person name="Tang J.D."/>
            <person name="Perkins A.D."/>
            <person name="Sonstegard T.S."/>
            <person name="Schroeder S.G."/>
            <person name="Burgess S.C."/>
            <person name="Diehl S.V."/>
        </authorList>
    </citation>
    <scope>NUCLEOTIDE SEQUENCE [LARGE SCALE GENOMIC DNA]</scope>
    <source>
        <strain evidence="10 11">TFFH 294</strain>
    </source>
</reference>
<dbReference type="PANTHER" id="PTHR21286">
    <property type="entry name" value="NUCLEAR PORE COMPLEX PROTEIN NUP160"/>
    <property type="match status" value="1"/>
</dbReference>
<dbReference type="Pfam" id="PF23347">
    <property type="entry name" value="TPR_Nup160_C"/>
    <property type="match status" value="1"/>
</dbReference>
<dbReference type="InParanoid" id="J4GSB3"/>
<evidence type="ECO:0000256" key="2">
    <source>
        <dbReference type="ARBA" id="ARBA00022448"/>
    </source>
</evidence>
<evidence type="ECO:0000259" key="7">
    <source>
        <dbReference type="Pfam" id="PF11715"/>
    </source>
</evidence>
<comment type="subcellular location">
    <subcellularLocation>
        <location evidence="1">Nucleus</location>
    </subcellularLocation>
</comment>
<evidence type="ECO:0000256" key="1">
    <source>
        <dbReference type="ARBA" id="ARBA00004123"/>
    </source>
</evidence>
<evidence type="ECO:0000259" key="9">
    <source>
        <dbReference type="Pfam" id="PF23347"/>
    </source>
</evidence>
<dbReference type="InterPro" id="IPR021717">
    <property type="entry name" value="Nucleoporin_Nup160"/>
</dbReference>
<feature type="domain" description="Nucleoporin nup120-like HEAT repeat" evidence="8">
    <location>
        <begin position="833"/>
        <end position="998"/>
    </location>
</feature>
<dbReference type="InterPro" id="IPR056536">
    <property type="entry name" value="TPR_NUP160_C"/>
</dbReference>
<feature type="region of interest" description="Disordered" evidence="4">
    <location>
        <begin position="19"/>
        <end position="48"/>
    </location>
</feature>